<evidence type="ECO:0000256" key="2">
    <source>
        <dbReference type="SAM" id="Coils"/>
    </source>
</evidence>
<evidence type="ECO:0000313" key="3">
    <source>
        <dbReference type="EMBL" id="KAJ8037426.1"/>
    </source>
</evidence>
<accession>A0A9Q1H9P6</accession>
<proteinExistence type="inferred from homology"/>
<evidence type="ECO:0000256" key="1">
    <source>
        <dbReference type="ARBA" id="ARBA00008666"/>
    </source>
</evidence>
<dbReference type="PANTHER" id="PTHR33560">
    <property type="entry name" value="PROTEIN FAM227B"/>
    <property type="match status" value="1"/>
</dbReference>
<organism evidence="3 4">
    <name type="scientific">Holothuria leucospilota</name>
    <name type="common">Black long sea cucumber</name>
    <name type="synonym">Mertensiothuria leucospilota</name>
    <dbReference type="NCBI Taxonomy" id="206669"/>
    <lineage>
        <taxon>Eukaryota</taxon>
        <taxon>Metazoa</taxon>
        <taxon>Echinodermata</taxon>
        <taxon>Eleutherozoa</taxon>
        <taxon>Echinozoa</taxon>
        <taxon>Holothuroidea</taxon>
        <taxon>Aspidochirotacea</taxon>
        <taxon>Aspidochirotida</taxon>
        <taxon>Holothuriidae</taxon>
        <taxon>Holothuria</taxon>
    </lineage>
</organism>
<keyword evidence="4" id="KW-1185">Reference proteome</keyword>
<comment type="caution">
    <text evidence="3">The sequence shown here is derived from an EMBL/GenBank/DDBJ whole genome shotgun (WGS) entry which is preliminary data.</text>
</comment>
<dbReference type="AlphaFoldDB" id="A0A9Q1H9P6"/>
<dbReference type="InterPro" id="IPR029417">
    <property type="entry name" value="FAM227"/>
</dbReference>
<keyword evidence="2" id="KW-0175">Coiled coil</keyword>
<reference evidence="3" key="1">
    <citation type="submission" date="2021-10" db="EMBL/GenBank/DDBJ databases">
        <title>Tropical sea cucumber genome reveals ecological adaptation and Cuvierian tubules defense mechanism.</title>
        <authorList>
            <person name="Chen T."/>
        </authorList>
    </citation>
    <scope>NUCLEOTIDE SEQUENCE</scope>
    <source>
        <strain evidence="3">Nanhai2018</strain>
        <tissue evidence="3">Muscle</tissue>
    </source>
</reference>
<sequence length="116" mass="13112">MAGINRTNSPMNLYRDDYLDTKEQLDKAREAIIDEQNQKPAFLVGSIERVNERIANLDKELQMFASSLVIESQESNVEEDYFFPSAEDRNGPVKGTVIRKDTVTRGILISSLSVCL</sequence>
<name>A0A9Q1H9P6_HOLLE</name>
<dbReference type="Proteomes" id="UP001152320">
    <property type="component" value="Chromosome 8"/>
</dbReference>
<protein>
    <submittedName>
        <fullName evidence="3">Uncharacterized protein</fullName>
    </submittedName>
</protein>
<evidence type="ECO:0000313" key="4">
    <source>
        <dbReference type="Proteomes" id="UP001152320"/>
    </source>
</evidence>
<dbReference type="OrthoDB" id="192208at2759"/>
<feature type="coiled-coil region" evidence="2">
    <location>
        <begin position="11"/>
        <end position="67"/>
    </location>
</feature>
<gene>
    <name evidence="3" type="ORF">HOLleu_18236</name>
</gene>
<dbReference type="PANTHER" id="PTHR33560:SF1">
    <property type="entry name" value="PROTEIN FAM227A"/>
    <property type="match status" value="1"/>
</dbReference>
<comment type="similarity">
    <text evidence="1">Belongs to the FAM227 family.</text>
</comment>
<dbReference type="EMBL" id="JAIZAY010000008">
    <property type="protein sequence ID" value="KAJ8037426.1"/>
    <property type="molecule type" value="Genomic_DNA"/>
</dbReference>